<dbReference type="Gene3D" id="1.25.40.10">
    <property type="entry name" value="Tetratricopeptide repeat domain"/>
    <property type="match status" value="1"/>
</dbReference>
<proteinExistence type="predicted"/>
<keyword evidence="1" id="KW-0805">Transcription regulation</keyword>
<feature type="domain" description="HTH luxR-type" evidence="4">
    <location>
        <begin position="807"/>
        <end position="872"/>
    </location>
</feature>
<evidence type="ECO:0000256" key="1">
    <source>
        <dbReference type="ARBA" id="ARBA00023015"/>
    </source>
</evidence>
<dbReference type="Proteomes" id="UP001500618">
    <property type="component" value="Unassembled WGS sequence"/>
</dbReference>
<dbReference type="PRINTS" id="PR00038">
    <property type="entry name" value="HTHLUXR"/>
</dbReference>
<name>A0ABP4T9P2_9ACTN</name>
<organism evidence="5 6">
    <name type="scientific">Fodinicola feengrottensis</name>
    <dbReference type="NCBI Taxonomy" id="435914"/>
    <lineage>
        <taxon>Bacteria</taxon>
        <taxon>Bacillati</taxon>
        <taxon>Actinomycetota</taxon>
        <taxon>Actinomycetes</taxon>
        <taxon>Mycobacteriales</taxon>
        <taxon>Fodinicola</taxon>
    </lineage>
</organism>
<accession>A0ABP4T9P2</accession>
<dbReference type="InterPro" id="IPR000792">
    <property type="entry name" value="Tscrpt_reg_LuxR_C"/>
</dbReference>
<gene>
    <name evidence="5" type="ORF">GCM10009765_37430</name>
</gene>
<dbReference type="SUPFAM" id="SSF48452">
    <property type="entry name" value="TPR-like"/>
    <property type="match status" value="1"/>
</dbReference>
<keyword evidence="3" id="KW-0804">Transcription</keyword>
<comment type="caution">
    <text evidence="5">The sequence shown here is derived from an EMBL/GenBank/DDBJ whole genome shotgun (WGS) entry which is preliminary data.</text>
</comment>
<dbReference type="InterPro" id="IPR016032">
    <property type="entry name" value="Sig_transdc_resp-reg_C-effctor"/>
</dbReference>
<dbReference type="PANTHER" id="PTHR44688">
    <property type="entry name" value="DNA-BINDING TRANSCRIPTIONAL ACTIVATOR DEVR_DOSR"/>
    <property type="match status" value="1"/>
</dbReference>
<dbReference type="RefSeq" id="WP_344311521.1">
    <property type="nucleotide sequence ID" value="NZ_BAAANY010000012.1"/>
</dbReference>
<dbReference type="CDD" id="cd06170">
    <property type="entry name" value="LuxR_C_like"/>
    <property type="match status" value="1"/>
</dbReference>
<evidence type="ECO:0000256" key="3">
    <source>
        <dbReference type="ARBA" id="ARBA00023163"/>
    </source>
</evidence>
<dbReference type="SUPFAM" id="SSF52540">
    <property type="entry name" value="P-loop containing nucleoside triphosphate hydrolases"/>
    <property type="match status" value="1"/>
</dbReference>
<sequence length="875" mass="95129">MRLVATKLLIPPGWPGLVPRAAALRLLDGVLSRPLTLVTAPPGFGKTTLVSTWLREQSVRSGWLTLDEDDDVPARFLDYLLTVAGGLGDEVADLARTLLMASPQSVPAVVAALVNDLAAVPAEMVLVLDDFHVIAEPEILDVLSFLVERCPPRLHLVLISRHEPDLPLARWRGRVVLAEVGAAQLRFSAAEAGALLRSVTGSAVDERTVTALHQRAEGWAAGLQMLGIGLRDGLPSAASVTYRSGDRYVLDYLAEEVLRGQPAERRDFLLRTSVLDRLTPSLCDAVTGRTDSAAVIRQLERANLFLVPLDDRGEWHRYHGLFADYLRRELDPATARDSHHRAAQWYASHEMPADTVKHAIAAGEPDLAIRTVRAVAEDQVRGGELAPLLGWLNRLPEETVRAHADLAGYKGWLLYLAGRREEAESYARIAQDQMAADAPASDRAMLGTFQAYLALTRGEPAQAAEIAGAVLDQVGDSTSFFRAAAMGALGQARRLTGDRRGAINVLRAAVRLGERSGNPLSALEATGYLAPLLYVQGRLREAVVLCEDALRAHTDPAGRPLPMAGLAEVPLGTLLYERDELGSAQQHLQDGIARCEQLGTTSYTLLGLRTLARLHVVKGAVDEGFRALLTARRQADAAEDGRRARLVIATIAELNLRTGNPAAAEQALREIADDHPSSSDYEQLTRARLFLAQKRPKQALEVLETIESRAAQEGRDGSLIAILAVTARARAALGERSRARELLARAVELAAPDGYRRTFLDEGQSAVPLLKDIRSTAPDFVADLLSRIGAAPRRRPTKAARTRTVEGMGVIEPLTSTQQRILSLIATGMSNQQIADKLFITVGTTKWHLNQIFGRLQARNRTEAVARARELDLFS</sequence>
<evidence type="ECO:0000313" key="6">
    <source>
        <dbReference type="Proteomes" id="UP001500618"/>
    </source>
</evidence>
<dbReference type="InterPro" id="IPR036388">
    <property type="entry name" value="WH-like_DNA-bd_sf"/>
</dbReference>
<dbReference type="Gene3D" id="1.10.10.10">
    <property type="entry name" value="Winged helix-like DNA-binding domain superfamily/Winged helix DNA-binding domain"/>
    <property type="match status" value="1"/>
</dbReference>
<dbReference type="PANTHER" id="PTHR44688:SF16">
    <property type="entry name" value="DNA-BINDING TRANSCRIPTIONAL ACTIVATOR DEVR_DOSR"/>
    <property type="match status" value="1"/>
</dbReference>
<dbReference type="SMART" id="SM00421">
    <property type="entry name" value="HTH_LUXR"/>
    <property type="match status" value="1"/>
</dbReference>
<dbReference type="Gene3D" id="3.40.50.300">
    <property type="entry name" value="P-loop containing nucleotide triphosphate hydrolases"/>
    <property type="match status" value="1"/>
</dbReference>
<protein>
    <submittedName>
        <fullName evidence="5">LuxR C-terminal-related transcriptional regulator</fullName>
    </submittedName>
</protein>
<dbReference type="InterPro" id="IPR059106">
    <property type="entry name" value="WHD_MalT"/>
</dbReference>
<dbReference type="Pfam" id="PF17874">
    <property type="entry name" value="TPR_MalT"/>
    <property type="match status" value="1"/>
</dbReference>
<evidence type="ECO:0000313" key="5">
    <source>
        <dbReference type="EMBL" id="GAA1684554.1"/>
    </source>
</evidence>
<dbReference type="InterPro" id="IPR041617">
    <property type="entry name" value="TPR_MalT"/>
</dbReference>
<keyword evidence="6" id="KW-1185">Reference proteome</keyword>
<dbReference type="InterPro" id="IPR027417">
    <property type="entry name" value="P-loop_NTPase"/>
</dbReference>
<dbReference type="PROSITE" id="PS50043">
    <property type="entry name" value="HTH_LUXR_2"/>
    <property type="match status" value="1"/>
</dbReference>
<dbReference type="InterPro" id="IPR011990">
    <property type="entry name" value="TPR-like_helical_dom_sf"/>
</dbReference>
<evidence type="ECO:0000259" key="4">
    <source>
        <dbReference type="PROSITE" id="PS50043"/>
    </source>
</evidence>
<dbReference type="SUPFAM" id="SSF46894">
    <property type="entry name" value="C-terminal effector domain of the bipartite response regulators"/>
    <property type="match status" value="1"/>
</dbReference>
<reference evidence="6" key="1">
    <citation type="journal article" date="2019" name="Int. J. Syst. Evol. Microbiol.">
        <title>The Global Catalogue of Microorganisms (GCM) 10K type strain sequencing project: providing services to taxonomists for standard genome sequencing and annotation.</title>
        <authorList>
            <consortium name="The Broad Institute Genomics Platform"/>
            <consortium name="The Broad Institute Genome Sequencing Center for Infectious Disease"/>
            <person name="Wu L."/>
            <person name="Ma J."/>
        </authorList>
    </citation>
    <scope>NUCLEOTIDE SEQUENCE [LARGE SCALE GENOMIC DNA]</scope>
    <source>
        <strain evidence="6">JCM 14718</strain>
    </source>
</reference>
<keyword evidence="2" id="KW-0238">DNA-binding</keyword>
<dbReference type="Pfam" id="PF00196">
    <property type="entry name" value="GerE"/>
    <property type="match status" value="1"/>
</dbReference>
<dbReference type="Pfam" id="PF25873">
    <property type="entry name" value="WHD_MalT"/>
    <property type="match status" value="1"/>
</dbReference>
<evidence type="ECO:0000256" key="2">
    <source>
        <dbReference type="ARBA" id="ARBA00023125"/>
    </source>
</evidence>
<dbReference type="EMBL" id="BAAANY010000012">
    <property type="protein sequence ID" value="GAA1684554.1"/>
    <property type="molecule type" value="Genomic_DNA"/>
</dbReference>